<dbReference type="InterPro" id="IPR022029">
    <property type="entry name" value="YoaR-like_PG-bd"/>
</dbReference>
<evidence type="ECO:0000313" key="4">
    <source>
        <dbReference type="EMBL" id="MBP1919762.1"/>
    </source>
</evidence>
<feature type="region of interest" description="Disordered" evidence="2">
    <location>
        <begin position="464"/>
        <end position="486"/>
    </location>
</feature>
<dbReference type="PROSITE" id="PS51109">
    <property type="entry name" value="G5"/>
    <property type="match status" value="1"/>
</dbReference>
<protein>
    <submittedName>
        <fullName evidence="4">Vancomycin resistance protein YoaR</fullName>
    </submittedName>
</protein>
<dbReference type="PANTHER" id="PTHR35788:SF1">
    <property type="entry name" value="EXPORTED PROTEIN"/>
    <property type="match status" value="1"/>
</dbReference>
<proteinExistence type="predicted"/>
<dbReference type="SMART" id="SM01208">
    <property type="entry name" value="G5"/>
    <property type="match status" value="1"/>
</dbReference>
<accession>A0ABS4G5C7</accession>
<organism evidence="4 5">
    <name type="scientific">Youngiibacter multivorans</name>
    <dbReference type="NCBI Taxonomy" id="937251"/>
    <lineage>
        <taxon>Bacteria</taxon>
        <taxon>Bacillati</taxon>
        <taxon>Bacillota</taxon>
        <taxon>Clostridia</taxon>
        <taxon>Eubacteriales</taxon>
        <taxon>Clostridiaceae</taxon>
        <taxon>Youngiibacter</taxon>
    </lineage>
</organism>
<feature type="compositionally biased region" description="Low complexity" evidence="2">
    <location>
        <begin position="476"/>
        <end position="486"/>
    </location>
</feature>
<evidence type="ECO:0000256" key="2">
    <source>
        <dbReference type="SAM" id="MobiDB-lite"/>
    </source>
</evidence>
<dbReference type="RefSeq" id="WP_209459956.1">
    <property type="nucleotide sequence ID" value="NZ_JAGGKC010000019.1"/>
</dbReference>
<dbReference type="EMBL" id="JAGGKC010000019">
    <property type="protein sequence ID" value="MBP1919762.1"/>
    <property type="molecule type" value="Genomic_DNA"/>
</dbReference>
<dbReference type="InterPro" id="IPR007391">
    <property type="entry name" value="Vancomycin_resist_VanW"/>
</dbReference>
<dbReference type="Gene3D" id="2.20.230.10">
    <property type="entry name" value="Resuscitation-promoting factor rpfb"/>
    <property type="match status" value="1"/>
</dbReference>
<dbReference type="Pfam" id="PF12229">
    <property type="entry name" value="PG_binding_4"/>
    <property type="match status" value="1"/>
</dbReference>
<dbReference type="Pfam" id="PF07501">
    <property type="entry name" value="G5"/>
    <property type="match status" value="1"/>
</dbReference>
<dbReference type="Pfam" id="PF04294">
    <property type="entry name" value="VanW"/>
    <property type="match status" value="1"/>
</dbReference>
<keyword evidence="1" id="KW-0732">Signal</keyword>
<name>A0ABS4G5C7_9CLOT</name>
<dbReference type="PANTHER" id="PTHR35788">
    <property type="entry name" value="EXPORTED PROTEIN-RELATED"/>
    <property type="match status" value="1"/>
</dbReference>
<comment type="caution">
    <text evidence="4">The sequence shown here is derived from an EMBL/GenBank/DDBJ whole genome shotgun (WGS) entry which is preliminary data.</text>
</comment>
<dbReference type="InterPro" id="IPR052913">
    <property type="entry name" value="Glycopeptide_resist_protein"/>
</dbReference>
<evidence type="ECO:0000259" key="3">
    <source>
        <dbReference type="PROSITE" id="PS51109"/>
    </source>
</evidence>
<gene>
    <name evidence="4" type="ORF">J2Z34_002258</name>
</gene>
<evidence type="ECO:0000256" key="1">
    <source>
        <dbReference type="ARBA" id="ARBA00022729"/>
    </source>
</evidence>
<dbReference type="InterPro" id="IPR011098">
    <property type="entry name" value="G5_dom"/>
</dbReference>
<feature type="domain" description="G5" evidence="3">
    <location>
        <begin position="383"/>
        <end position="462"/>
    </location>
</feature>
<sequence length="486" mass="52394">MKKKTAMLLILILAVVGVSGYAYYSSVQREKARIELEAKQALVAEWANKVYPGVVIDGIDFSGLTLEEAKTKFESEILDVIEGKTVKVDVLEKEYSFTYDKLNIKIDEESILNEAMDFGKGLEFEEQVAYLKAPGGTEIKVEFSHDAAYVDEFVNQIVTENTQEAKDATLSRKDGAFTVTASQNGQAIDAEKLKADVIAAIEPGLTDPAEIVAVVAVTEPKVKAETLKKINGVLASYTTDYSSSIANRKFNVALAAKKISGTLLMPGEIISYNKSIGSISVAAGFKEAGIFVGNKVESGIGGGVCQISSTLYQAGVRAGLGVVERRNHSMKVSYLPVGFDATVYAPYTDLKLQNNYNSPIYITSYGDGKKANVTVYGNVDEMGGKSYNFVTDVYAVLNPKTEYIDDPTLVVGTNVVEQNAVTGYKVKVYLQTIVGGKVVSTDIISSDAYKVVNKIIRRGTMPAPVEAPVETPPAETPAETPVVPQT</sequence>
<evidence type="ECO:0000313" key="5">
    <source>
        <dbReference type="Proteomes" id="UP001519271"/>
    </source>
</evidence>
<dbReference type="Proteomes" id="UP001519271">
    <property type="component" value="Unassembled WGS sequence"/>
</dbReference>
<reference evidence="4 5" key="1">
    <citation type="submission" date="2021-03" db="EMBL/GenBank/DDBJ databases">
        <title>Genomic Encyclopedia of Type Strains, Phase IV (KMG-IV): sequencing the most valuable type-strain genomes for metagenomic binning, comparative biology and taxonomic classification.</title>
        <authorList>
            <person name="Goeker M."/>
        </authorList>
    </citation>
    <scope>NUCLEOTIDE SEQUENCE [LARGE SCALE GENOMIC DNA]</scope>
    <source>
        <strain evidence="4 5">DSM 6139</strain>
    </source>
</reference>
<keyword evidence="5" id="KW-1185">Reference proteome</keyword>